<name>A0A9P6X610_RHIOR</name>
<dbReference type="InterPro" id="IPR015267">
    <property type="entry name" value="PPP4R2"/>
</dbReference>
<dbReference type="Pfam" id="PF09184">
    <property type="entry name" value="PPP4R2"/>
    <property type="match status" value="1"/>
</dbReference>
<dbReference type="GO" id="GO:0005634">
    <property type="term" value="C:nucleus"/>
    <property type="evidence" value="ECO:0007669"/>
    <property type="project" value="TreeGrafter"/>
</dbReference>
<keyword evidence="4" id="KW-1185">Reference proteome</keyword>
<feature type="region of interest" description="Disordered" evidence="2">
    <location>
        <begin position="232"/>
        <end position="269"/>
    </location>
</feature>
<dbReference type="PANTHER" id="PTHR16487:SF0">
    <property type="entry name" value="PROTEIN PHOSPHATASE 4 REGULATORY SUBUNIT 2-RELATED"/>
    <property type="match status" value="1"/>
</dbReference>
<sequence length="269" mass="30645">MSNLNNDIITLESNDPMSRESTNMITESGQMETKEKPHLDLVAIEDSFKTLETSEEEAYKVLTAIAATNEVSIPWSELRIMMNRIISKQSRIMDPKIHDNVLRSEIDKITINISQILGTLRDCPFTIQRACELIVNPNHHYKTYVKYLRAFEKIITVTSSWKDFVNKSTDNNTTQNEANQIKASFIFDNVEIQTESLEYEDDEQMEIVETPKTNGAHQHTTEANELLDVQTEEAAEKAQKKEVTENGEGTIQQTVESQEAAEKTENALN</sequence>
<evidence type="ECO:0008006" key="5">
    <source>
        <dbReference type="Google" id="ProtNLM"/>
    </source>
</evidence>
<accession>A0A9P6X610</accession>
<feature type="compositionally biased region" description="Basic and acidic residues" evidence="2">
    <location>
        <begin position="234"/>
        <end position="244"/>
    </location>
</feature>
<feature type="region of interest" description="Disordered" evidence="2">
    <location>
        <begin position="1"/>
        <end position="21"/>
    </location>
</feature>
<comment type="similarity">
    <text evidence="1">Belongs to the PPP4R2 family.</text>
</comment>
<proteinExistence type="inferred from homology"/>
<evidence type="ECO:0000313" key="3">
    <source>
        <dbReference type="EMBL" id="KAG1306121.1"/>
    </source>
</evidence>
<evidence type="ECO:0000256" key="2">
    <source>
        <dbReference type="SAM" id="MobiDB-lite"/>
    </source>
</evidence>
<organism evidence="3 4">
    <name type="scientific">Rhizopus oryzae</name>
    <name type="common">Mucormycosis agent</name>
    <name type="synonym">Rhizopus arrhizus var. delemar</name>
    <dbReference type="NCBI Taxonomy" id="64495"/>
    <lineage>
        <taxon>Eukaryota</taxon>
        <taxon>Fungi</taxon>
        <taxon>Fungi incertae sedis</taxon>
        <taxon>Mucoromycota</taxon>
        <taxon>Mucoromycotina</taxon>
        <taxon>Mucoromycetes</taxon>
        <taxon>Mucorales</taxon>
        <taxon>Mucorineae</taxon>
        <taxon>Rhizopodaceae</taxon>
        <taxon>Rhizopus</taxon>
    </lineage>
</organism>
<feature type="compositionally biased region" description="Polar residues" evidence="2">
    <location>
        <begin position="247"/>
        <end position="257"/>
    </location>
</feature>
<dbReference type="PANTHER" id="PTHR16487">
    <property type="entry name" value="PPP4R2-RELATED PROTEIN"/>
    <property type="match status" value="1"/>
</dbReference>
<dbReference type="GO" id="GO:0005737">
    <property type="term" value="C:cytoplasm"/>
    <property type="evidence" value="ECO:0007669"/>
    <property type="project" value="TreeGrafter"/>
</dbReference>
<comment type="caution">
    <text evidence="3">The sequence shown here is derived from an EMBL/GenBank/DDBJ whole genome shotgun (WGS) entry which is preliminary data.</text>
</comment>
<evidence type="ECO:0000313" key="4">
    <source>
        <dbReference type="Proteomes" id="UP000716291"/>
    </source>
</evidence>
<dbReference type="Proteomes" id="UP000716291">
    <property type="component" value="Unassembled WGS sequence"/>
</dbReference>
<evidence type="ECO:0000256" key="1">
    <source>
        <dbReference type="ARBA" id="ARBA00009207"/>
    </source>
</evidence>
<protein>
    <recommendedName>
        <fullName evidence="5">PPP4R2-domain-containing protein</fullName>
    </recommendedName>
</protein>
<reference evidence="3" key="1">
    <citation type="journal article" date="2020" name="Microb. Genom.">
        <title>Genetic diversity of clinical and environmental Mucorales isolates obtained from an investigation of mucormycosis cases among solid organ transplant recipients.</title>
        <authorList>
            <person name="Nguyen M.H."/>
            <person name="Kaul D."/>
            <person name="Muto C."/>
            <person name="Cheng S.J."/>
            <person name="Richter R.A."/>
            <person name="Bruno V.M."/>
            <person name="Liu G."/>
            <person name="Beyhan S."/>
            <person name="Sundermann A.J."/>
            <person name="Mounaud S."/>
            <person name="Pasculle A.W."/>
            <person name="Nierman W.C."/>
            <person name="Driscoll E."/>
            <person name="Cumbie R."/>
            <person name="Clancy C.J."/>
            <person name="Dupont C.L."/>
        </authorList>
    </citation>
    <scope>NUCLEOTIDE SEQUENCE</scope>
    <source>
        <strain evidence="3">GL11</strain>
    </source>
</reference>
<feature type="compositionally biased region" description="Basic and acidic residues" evidence="2">
    <location>
        <begin position="260"/>
        <end position="269"/>
    </location>
</feature>
<gene>
    <name evidence="3" type="ORF">G6F64_007835</name>
</gene>
<dbReference type="OrthoDB" id="341898at2759"/>
<dbReference type="GO" id="GO:0030289">
    <property type="term" value="C:protein phosphatase 4 complex"/>
    <property type="evidence" value="ECO:0007669"/>
    <property type="project" value="InterPro"/>
</dbReference>
<dbReference type="EMBL" id="JAANQT010001201">
    <property type="protein sequence ID" value="KAG1306121.1"/>
    <property type="molecule type" value="Genomic_DNA"/>
</dbReference>
<dbReference type="AlphaFoldDB" id="A0A9P6X610"/>
<dbReference type="GO" id="GO:0019888">
    <property type="term" value="F:protein phosphatase regulator activity"/>
    <property type="evidence" value="ECO:0007669"/>
    <property type="project" value="InterPro"/>
</dbReference>